<proteinExistence type="predicted"/>
<reference evidence="1 2" key="1">
    <citation type="submission" date="2023-08" db="EMBL/GenBank/DDBJ databases">
        <title>The draft genome sequence of Paracraurococcus sp. LOR1-02.</title>
        <authorList>
            <person name="Kingkaew E."/>
            <person name="Tanasupawat S."/>
        </authorList>
    </citation>
    <scope>NUCLEOTIDE SEQUENCE [LARGE SCALE GENOMIC DNA]</scope>
    <source>
        <strain evidence="1 2">LOR1-02</strain>
    </source>
</reference>
<gene>
    <name evidence="1" type="ORF">Q7A36_35990</name>
</gene>
<accession>A0ABT9EC34</accession>
<keyword evidence="2" id="KW-1185">Reference proteome</keyword>
<protein>
    <submittedName>
        <fullName evidence="1">Uncharacterized protein</fullName>
    </submittedName>
</protein>
<dbReference type="EMBL" id="JAUTWS010000119">
    <property type="protein sequence ID" value="MDO9713767.1"/>
    <property type="molecule type" value="Genomic_DNA"/>
</dbReference>
<evidence type="ECO:0000313" key="1">
    <source>
        <dbReference type="EMBL" id="MDO9713767.1"/>
    </source>
</evidence>
<organism evidence="1 2">
    <name type="scientific">Paracraurococcus lichenis</name>
    <dbReference type="NCBI Taxonomy" id="3064888"/>
    <lineage>
        <taxon>Bacteria</taxon>
        <taxon>Pseudomonadati</taxon>
        <taxon>Pseudomonadota</taxon>
        <taxon>Alphaproteobacteria</taxon>
        <taxon>Acetobacterales</taxon>
        <taxon>Roseomonadaceae</taxon>
        <taxon>Paracraurococcus</taxon>
    </lineage>
</organism>
<name>A0ABT9EC34_9PROT</name>
<sequence>MPSAQDPDTEFAALALLAVEMPTKGSRNFWMNQLDQLGQHLAPDLPPTHQRAAALNDPRGVAFTEALHQCAR</sequence>
<comment type="caution">
    <text evidence="1">The sequence shown here is derived from an EMBL/GenBank/DDBJ whole genome shotgun (WGS) entry which is preliminary data.</text>
</comment>
<evidence type="ECO:0000313" key="2">
    <source>
        <dbReference type="Proteomes" id="UP001243009"/>
    </source>
</evidence>
<dbReference type="RefSeq" id="WP_305108617.1">
    <property type="nucleotide sequence ID" value="NZ_JAUTWS010000119.1"/>
</dbReference>
<dbReference type="Proteomes" id="UP001243009">
    <property type="component" value="Unassembled WGS sequence"/>
</dbReference>